<evidence type="ECO:0000313" key="2">
    <source>
        <dbReference type="EMBL" id="QVL34980.1"/>
    </source>
</evidence>
<keyword evidence="3" id="KW-1185">Reference proteome</keyword>
<sequence>MLFPDSKVAISAILDGTSNTIIFGERHVSESRNYGWWYAGWGQTQSGSLDSLMGSRELNYDRRLDNCPIGPYNFTVGKSKNPCDVFHYWSHHSGGAAFAFADGSVKFLRYEQDIILKALATRAGREDVSID</sequence>
<dbReference type="InterPro" id="IPR027558">
    <property type="entry name" value="Pre_pil_HX9DG_C"/>
</dbReference>
<protein>
    <submittedName>
        <fullName evidence="2">DUF1559 domain-containing protein</fullName>
    </submittedName>
</protein>
<proteinExistence type="predicted"/>
<organism evidence="2 3">
    <name type="scientific">Telmatocola sphagniphila</name>
    <dbReference type="NCBI Taxonomy" id="1123043"/>
    <lineage>
        <taxon>Bacteria</taxon>
        <taxon>Pseudomonadati</taxon>
        <taxon>Planctomycetota</taxon>
        <taxon>Planctomycetia</taxon>
        <taxon>Gemmatales</taxon>
        <taxon>Gemmataceae</taxon>
    </lineage>
</organism>
<dbReference type="KEGG" id="tsph:KIH39_21940"/>
<dbReference type="Proteomes" id="UP000676194">
    <property type="component" value="Chromosome"/>
</dbReference>
<evidence type="ECO:0000259" key="1">
    <source>
        <dbReference type="Pfam" id="PF07596"/>
    </source>
</evidence>
<dbReference type="InterPro" id="IPR011453">
    <property type="entry name" value="DUF1559"/>
</dbReference>
<feature type="domain" description="DUF1559" evidence="1">
    <location>
        <begin position="1"/>
        <end position="113"/>
    </location>
</feature>
<dbReference type="Pfam" id="PF07596">
    <property type="entry name" value="SBP_bac_10"/>
    <property type="match status" value="1"/>
</dbReference>
<dbReference type="AlphaFoldDB" id="A0A8E6B9Z6"/>
<dbReference type="EMBL" id="CP074694">
    <property type="protein sequence ID" value="QVL34980.1"/>
    <property type="molecule type" value="Genomic_DNA"/>
</dbReference>
<evidence type="ECO:0000313" key="3">
    <source>
        <dbReference type="Proteomes" id="UP000676194"/>
    </source>
</evidence>
<name>A0A8E6B9Z6_9BACT</name>
<accession>A0A8E6B9Z6</accession>
<reference evidence="2" key="1">
    <citation type="submission" date="2021-05" db="EMBL/GenBank/DDBJ databases">
        <title>Complete genome sequence of the cellulolytic planctomycete Telmatocola sphagniphila SP2T and characterization of the first cellulase from planctomycetes.</title>
        <authorList>
            <person name="Rakitin A.L."/>
            <person name="Beletsky A.V."/>
            <person name="Naumoff D.G."/>
            <person name="Kulichevskaya I.S."/>
            <person name="Mardanov A.V."/>
            <person name="Ravin N.V."/>
            <person name="Dedysh S.N."/>
        </authorList>
    </citation>
    <scope>NUCLEOTIDE SEQUENCE</scope>
    <source>
        <strain evidence="2">SP2T</strain>
    </source>
</reference>
<gene>
    <name evidence="2" type="ORF">KIH39_21940</name>
</gene>
<dbReference type="NCBIfam" id="TIGR04294">
    <property type="entry name" value="pre_pil_HX9DG"/>
    <property type="match status" value="1"/>
</dbReference>